<evidence type="ECO:0000313" key="3">
    <source>
        <dbReference type="Proteomes" id="UP000250321"/>
    </source>
</evidence>
<dbReference type="EMBL" id="PJQY01001884">
    <property type="protein sequence ID" value="PQP98579.1"/>
    <property type="molecule type" value="Genomic_DNA"/>
</dbReference>
<feature type="coiled-coil region" evidence="1">
    <location>
        <begin position="55"/>
        <end position="89"/>
    </location>
</feature>
<comment type="caution">
    <text evidence="2">The sequence shown here is derived from an EMBL/GenBank/DDBJ whole genome shotgun (WGS) entry which is preliminary data.</text>
</comment>
<organism evidence="2 3">
    <name type="scientific">Prunus yedoensis var. nudiflora</name>
    <dbReference type="NCBI Taxonomy" id="2094558"/>
    <lineage>
        <taxon>Eukaryota</taxon>
        <taxon>Viridiplantae</taxon>
        <taxon>Streptophyta</taxon>
        <taxon>Embryophyta</taxon>
        <taxon>Tracheophyta</taxon>
        <taxon>Spermatophyta</taxon>
        <taxon>Magnoliopsida</taxon>
        <taxon>eudicotyledons</taxon>
        <taxon>Gunneridae</taxon>
        <taxon>Pentapetalae</taxon>
        <taxon>rosids</taxon>
        <taxon>fabids</taxon>
        <taxon>Rosales</taxon>
        <taxon>Rosaceae</taxon>
        <taxon>Amygdaloideae</taxon>
        <taxon>Amygdaleae</taxon>
        <taxon>Prunus</taxon>
    </lineage>
</organism>
<reference evidence="2 3" key="1">
    <citation type="submission" date="2018-02" db="EMBL/GenBank/DDBJ databases">
        <title>Draft genome of wild Prunus yedoensis var. nudiflora.</title>
        <authorList>
            <person name="Baek S."/>
            <person name="Kim J.-H."/>
            <person name="Choi K."/>
            <person name="Kim G.-B."/>
            <person name="Cho A."/>
            <person name="Jang H."/>
            <person name="Shin C.-H."/>
            <person name="Yu H.-J."/>
            <person name="Mun J.-H."/>
        </authorList>
    </citation>
    <scope>NUCLEOTIDE SEQUENCE [LARGE SCALE GENOMIC DNA]</scope>
    <source>
        <strain evidence="3">cv. Jeju island</strain>
        <tissue evidence="2">Leaf</tissue>
    </source>
</reference>
<evidence type="ECO:0000256" key="1">
    <source>
        <dbReference type="SAM" id="Coils"/>
    </source>
</evidence>
<name>A0A314XZY1_PRUYE</name>
<dbReference type="AlphaFoldDB" id="A0A314XZY1"/>
<keyword evidence="1" id="KW-0175">Coiled coil</keyword>
<sequence>MVTAIDYYSTHSTYSQKLSPEVQSDRLTTVDSSLSIALAVQQAIEVHQFFVLESIKSINTHMEELKREQEQLELRLRQLNESLLKSDAQLSHHHGEVTR</sequence>
<proteinExistence type="predicted"/>
<accession>A0A314XZY1</accession>
<evidence type="ECO:0000313" key="2">
    <source>
        <dbReference type="EMBL" id="PQP98579.1"/>
    </source>
</evidence>
<dbReference type="Proteomes" id="UP000250321">
    <property type="component" value="Unassembled WGS sequence"/>
</dbReference>
<gene>
    <name evidence="2" type="ORF">Pyn_15562</name>
</gene>
<protein>
    <submittedName>
        <fullName evidence="2">Uncharacterized protein</fullName>
    </submittedName>
</protein>
<keyword evidence="3" id="KW-1185">Reference proteome</keyword>